<dbReference type="Pfam" id="PF11979">
    <property type="entry name" value="SARA_C"/>
    <property type="match status" value="1"/>
</dbReference>
<dbReference type="Ensembl" id="ENSACLT00000088587.1">
    <property type="protein sequence ID" value="ENSACLP00000064908.1"/>
    <property type="gene ID" value="ENSACLG00000023364.2"/>
</dbReference>
<dbReference type="InterPro" id="IPR017455">
    <property type="entry name" value="Znf_FYVE-rel"/>
</dbReference>
<keyword evidence="3" id="KW-0862">Zinc</keyword>
<dbReference type="GO" id="GO:0008270">
    <property type="term" value="F:zinc ion binding"/>
    <property type="evidence" value="ECO:0007669"/>
    <property type="project" value="UniProtKB-KW"/>
</dbReference>
<organism evidence="7 8">
    <name type="scientific">Astatotilapia calliptera</name>
    <name type="common">Eastern happy</name>
    <name type="synonym">Chromis callipterus</name>
    <dbReference type="NCBI Taxonomy" id="8154"/>
    <lineage>
        <taxon>Eukaryota</taxon>
        <taxon>Metazoa</taxon>
        <taxon>Chordata</taxon>
        <taxon>Craniata</taxon>
        <taxon>Vertebrata</taxon>
        <taxon>Euteleostomi</taxon>
        <taxon>Actinopterygii</taxon>
        <taxon>Neopterygii</taxon>
        <taxon>Teleostei</taxon>
        <taxon>Neoteleostei</taxon>
        <taxon>Acanthomorphata</taxon>
        <taxon>Ovalentaria</taxon>
        <taxon>Cichlomorphae</taxon>
        <taxon>Cichliformes</taxon>
        <taxon>Cichlidae</taxon>
        <taxon>African cichlids</taxon>
        <taxon>Pseudocrenilabrinae</taxon>
        <taxon>Haplochromini</taxon>
        <taxon>Astatotilapia</taxon>
    </lineage>
</organism>
<reference evidence="7" key="2">
    <citation type="submission" date="2025-08" db="UniProtKB">
        <authorList>
            <consortium name="Ensembl"/>
        </authorList>
    </citation>
    <scope>IDENTIFICATION</scope>
</reference>
<feature type="region of interest" description="Disordered" evidence="5">
    <location>
        <begin position="494"/>
        <end position="588"/>
    </location>
</feature>
<dbReference type="InterPro" id="IPR024608">
    <property type="entry name" value="SARA-like_SBD"/>
</dbReference>
<dbReference type="InterPro" id="IPR022557">
    <property type="entry name" value="SARA-like_C"/>
</dbReference>
<feature type="region of interest" description="Disordered" evidence="5">
    <location>
        <begin position="70"/>
        <end position="95"/>
    </location>
</feature>
<dbReference type="InterPro" id="IPR013083">
    <property type="entry name" value="Znf_RING/FYVE/PHD"/>
</dbReference>
<dbReference type="FunFam" id="4.10.720.10:FF:000001">
    <property type="entry name" value="Zinc finger, FYVE domain-containing 9a"/>
    <property type="match status" value="1"/>
</dbReference>
<evidence type="ECO:0000256" key="4">
    <source>
        <dbReference type="PROSITE-ProRule" id="PRU00091"/>
    </source>
</evidence>
<reference evidence="7" key="3">
    <citation type="submission" date="2025-09" db="UniProtKB">
        <authorList>
            <consortium name="Ensembl"/>
        </authorList>
    </citation>
    <scope>IDENTIFICATION</scope>
</reference>
<evidence type="ECO:0000256" key="2">
    <source>
        <dbReference type="ARBA" id="ARBA00022771"/>
    </source>
</evidence>
<evidence type="ECO:0000313" key="8">
    <source>
        <dbReference type="Proteomes" id="UP000265100"/>
    </source>
</evidence>
<feature type="compositionally biased region" description="Polar residues" evidence="5">
    <location>
        <begin position="551"/>
        <end position="562"/>
    </location>
</feature>
<dbReference type="GO" id="GO:0031901">
    <property type="term" value="C:early endosome membrane"/>
    <property type="evidence" value="ECO:0007669"/>
    <property type="project" value="TreeGrafter"/>
</dbReference>
<dbReference type="InterPro" id="IPR000306">
    <property type="entry name" value="Znf_FYVE"/>
</dbReference>
<keyword evidence="2 4" id="KW-0863">Zinc-finger</keyword>
<feature type="region of interest" description="Disordered" evidence="5">
    <location>
        <begin position="347"/>
        <end position="398"/>
    </location>
</feature>
<feature type="region of interest" description="Disordered" evidence="5">
    <location>
        <begin position="229"/>
        <end position="309"/>
    </location>
</feature>
<evidence type="ECO:0000256" key="3">
    <source>
        <dbReference type="ARBA" id="ARBA00022833"/>
    </source>
</evidence>
<dbReference type="Gene3D" id="4.10.720.10">
    <property type="entry name" value="Smad anchor for receptor activation, Smad-binding domain"/>
    <property type="match status" value="1"/>
</dbReference>
<dbReference type="SUPFAM" id="SSF57903">
    <property type="entry name" value="FYVE/PHD zinc finger"/>
    <property type="match status" value="1"/>
</dbReference>
<accession>A0AAX7U5B4</accession>
<dbReference type="GO" id="GO:0016197">
    <property type="term" value="P:endosomal transport"/>
    <property type="evidence" value="ECO:0007669"/>
    <property type="project" value="TreeGrafter"/>
</dbReference>
<evidence type="ECO:0000256" key="1">
    <source>
        <dbReference type="ARBA" id="ARBA00022723"/>
    </source>
</evidence>
<dbReference type="SMART" id="SM01422">
    <property type="entry name" value="SARA"/>
    <property type="match status" value="1"/>
</dbReference>
<keyword evidence="8" id="KW-1185">Reference proteome</keyword>
<dbReference type="PROSITE" id="PS50178">
    <property type="entry name" value="ZF_FYVE"/>
    <property type="match status" value="1"/>
</dbReference>
<keyword evidence="1" id="KW-0479">Metal-binding</keyword>
<dbReference type="Gene3D" id="3.30.500.40">
    <property type="match status" value="1"/>
</dbReference>
<dbReference type="SMART" id="SM00064">
    <property type="entry name" value="FYVE"/>
    <property type="match status" value="1"/>
</dbReference>
<dbReference type="FunFam" id="3.30.40.10:FF:000084">
    <property type="entry name" value="Zinc finger, FYVE domain-containing 9b"/>
    <property type="match status" value="1"/>
</dbReference>
<evidence type="ECO:0000256" key="5">
    <source>
        <dbReference type="SAM" id="MobiDB-lite"/>
    </source>
</evidence>
<dbReference type="CDD" id="cd15729">
    <property type="entry name" value="FYVE_endofin"/>
    <property type="match status" value="1"/>
</dbReference>
<dbReference type="Gene3D" id="3.30.1360.220">
    <property type="entry name" value="Domain of unknown function (DUF3480), N-terminal subdomain"/>
    <property type="match status" value="1"/>
</dbReference>
<feature type="compositionally biased region" description="Polar residues" evidence="5">
    <location>
        <begin position="506"/>
        <end position="517"/>
    </location>
</feature>
<dbReference type="InterPro" id="IPR037145">
    <property type="entry name" value="SARA_Smad-bd_sf"/>
</dbReference>
<dbReference type="SMART" id="SM01421">
    <property type="entry name" value="DUF3480"/>
    <property type="match status" value="1"/>
</dbReference>
<feature type="domain" description="FYVE-type" evidence="6">
    <location>
        <begin position="641"/>
        <end position="699"/>
    </location>
</feature>
<feature type="compositionally biased region" description="Low complexity" evidence="5">
    <location>
        <begin position="370"/>
        <end position="398"/>
    </location>
</feature>
<protein>
    <recommendedName>
        <fullName evidence="6">FYVE-type domain-containing protein</fullName>
    </recommendedName>
</protein>
<proteinExistence type="predicted"/>
<sequence>MDSFFKAAVCDLDKLLDDFELNSGKTSRPVSLKPSVYPFSSLGPQCSPIELSPNPPSLPDLNSLHYGLTPGCPDGSASHNHNRSTDREVKGQPLTGVDLLLSVDRRSAKSSTPPCPDRALKPVCDLVNDTSSAILVRSSSHDAFSKLDIVEKQMEEEEALLVDFNSPEVGQEQEGACHSRDTQKEQTLVGKGEVLLSLDLHQQSGGYSASLSLLDVILPAAVERSCDPADHSLSSIDTDLANKEEGDSDGGDISDQVVENSVEQSDLDPVDGVRKTRTIKVSKENESHEALDECEAEGLPGQESKASHSKPVALSCLPIAVSMCGALVNPKTTEDDSGEAELCIDADVSESTEAESLSGLEAKEEESHPEAPASHPEAPASHPEAPASHPEAPASHPEAPALPAFVVQEVAEEFGFQYLPESDQAELLVTDEELDAFLQAHAEAEQGVSYPESLPESNRAPEEGLVKQDLGLPFPESDQAICVSAEGSINPGALSVSEDSCRPWQDYSSGHSSSPDLQPSYGGARPKQLHCQTARSPATGEEEEGELAQMLSASTTVPSTAQDGKRSPINPSITDEHSINFRDSNPSYATQEDQDYSVVYDELSEPPPYPGEFTIDSAKAVSCKREGVEELGNRQPAWVPDSEAPNCMKCNQKFTFTKRRHHCRACGKVYCAVCCNRKCKLKYLEKEARVCVLCFDTIHRAQALERMMSPTGPSPNPNVPSEYCSTIPPLQQARAAGTLNSPPPTVMVPVSVLKHPSNDGCPREQKRVWFADGILPNGEVADTAKLSVMSRRSSQEFSGATPDETTVINKKKWTIKISPLTMVLHEMTFLFQPGLPGAETGVNSASSPEAAVAAEVAFRPVSGPWDFALLCGIGSSVNRFPSLLPDNEDELPPLLIATGEDEGGDVLVEENPAPCQILHLLEEGGPRPLTFILNANLLVNVKLVTYSGRECWCFGSNGLQALGQKELVFLLECLPQEKTLPKDLFTIYLSIFQDAQKGRFVEELDNVTFTSSFLGSKDHAGMVFFSPTCQSLDGLTLPSQPFLFGLLIQKLEVPWAKVFPLRLLLRLGAEYNSYPTTLISIRFRQSVYRETGHTIMNLLADLRNYQYSLSVVEGLRIHMEMGHSYIDIPKSSFSEVQKVINASNEHVISIGARFSSEADSHLVCYQNEEGNYQTQANSMPGKSRTVTGASFVVFNGALKASSGFIAKSSIVEDGLMVQIPPETMESLRSALREQTNFHIPCGKINDEQVRENVTVRWVEWNPPVNTGKTSGVDGRSLDGVCSVRMQQDTEFESDNRLITCTEVSILSSKKEIALATCSALTPHLAVLTSSGINSLSLCVSTQADMVEYQAGSKGSLLPQRYMNEMDSALIPVIHGESASVLPFNDNL</sequence>
<reference evidence="7" key="1">
    <citation type="submission" date="2018-05" db="EMBL/GenBank/DDBJ databases">
        <authorList>
            <person name="Datahose"/>
        </authorList>
    </citation>
    <scope>NUCLEOTIDE SEQUENCE</scope>
</reference>
<dbReference type="Pfam" id="PF11409">
    <property type="entry name" value="SARA"/>
    <property type="match status" value="1"/>
</dbReference>
<dbReference type="Gene3D" id="3.30.40.10">
    <property type="entry name" value="Zinc/RING finger domain, C3HC4 (zinc finger)"/>
    <property type="match status" value="1"/>
</dbReference>
<dbReference type="GeneTree" id="ENSGT00940000154290"/>
<evidence type="ECO:0000259" key="6">
    <source>
        <dbReference type="PROSITE" id="PS50178"/>
    </source>
</evidence>
<dbReference type="Proteomes" id="UP000265100">
    <property type="component" value="Chromosome 7"/>
</dbReference>
<name>A0AAX7U5B4_ASTCA</name>
<dbReference type="InterPro" id="IPR011011">
    <property type="entry name" value="Znf_FYVE_PHD"/>
</dbReference>
<dbReference type="PANTHER" id="PTHR46319">
    <property type="entry name" value="ZINC FINGER FYVE DOMAIN-CONTAINING PROTEIN"/>
    <property type="match status" value="1"/>
</dbReference>
<dbReference type="PANTHER" id="PTHR46319:SF1">
    <property type="entry name" value="ZINC FINGER FYVE DOMAIN-CONTAINING PROTEIN 16"/>
    <property type="match status" value="1"/>
</dbReference>
<evidence type="ECO:0000313" key="7">
    <source>
        <dbReference type="Ensembl" id="ENSACLP00000064908.1"/>
    </source>
</evidence>
<feature type="compositionally biased region" description="Basic and acidic residues" evidence="5">
    <location>
        <begin position="281"/>
        <end position="291"/>
    </location>
</feature>
<dbReference type="Pfam" id="PF01363">
    <property type="entry name" value="FYVE"/>
    <property type="match status" value="1"/>
</dbReference>